<dbReference type="PANTHER" id="PTHR30540">
    <property type="entry name" value="OSMOTIC STRESS POTASSIUM TRANSPORTER"/>
    <property type="match status" value="1"/>
</dbReference>
<dbReference type="AlphaFoldDB" id="A0A6A3BWL6"/>
<name>A0A6A3BWL6_HIBSY</name>
<evidence type="ECO:0000313" key="6">
    <source>
        <dbReference type="EMBL" id="KAE8721005.1"/>
    </source>
</evidence>
<keyword evidence="4" id="KW-1133">Transmembrane helix</keyword>
<protein>
    <submittedName>
        <fullName evidence="6">Potassium transporter 7-like isoform X2</fullName>
    </submittedName>
</protein>
<feature type="compositionally biased region" description="Acidic residues" evidence="3">
    <location>
        <begin position="44"/>
        <end position="57"/>
    </location>
</feature>
<dbReference type="Pfam" id="PF02705">
    <property type="entry name" value="K_trans"/>
    <property type="match status" value="1"/>
</dbReference>
<keyword evidence="4" id="KW-0812">Transmembrane</keyword>
<evidence type="ECO:0000256" key="3">
    <source>
        <dbReference type="SAM" id="MobiDB-lite"/>
    </source>
</evidence>
<comment type="subcellular location">
    <subcellularLocation>
        <location evidence="1">Cell membrane</location>
        <topology evidence="1">Multi-pass membrane protein</topology>
    </subcellularLocation>
</comment>
<comment type="similarity">
    <text evidence="2">Belongs to the HAK/KUP transporter (TC 2.A.72.3) family.</text>
</comment>
<feature type="transmembrane region" description="Helical" evidence="4">
    <location>
        <begin position="265"/>
        <end position="287"/>
    </location>
</feature>
<feature type="transmembrane region" description="Helical" evidence="4">
    <location>
        <begin position="216"/>
        <end position="237"/>
    </location>
</feature>
<evidence type="ECO:0000256" key="4">
    <source>
        <dbReference type="SAM" id="Phobius"/>
    </source>
</evidence>
<dbReference type="GO" id="GO:0015079">
    <property type="term" value="F:potassium ion transmembrane transporter activity"/>
    <property type="evidence" value="ECO:0007669"/>
    <property type="project" value="InterPro"/>
</dbReference>
<accession>A0A6A3BWL6</accession>
<feature type="domain" description="K+ potassium transporter integral membrane" evidence="5">
    <location>
        <begin position="140"/>
        <end position="298"/>
    </location>
</feature>
<dbReference type="EMBL" id="VEPZ02000662">
    <property type="protein sequence ID" value="KAE8721005.1"/>
    <property type="molecule type" value="Genomic_DNA"/>
</dbReference>
<dbReference type="Proteomes" id="UP000436088">
    <property type="component" value="Unassembled WGS sequence"/>
</dbReference>
<keyword evidence="7" id="KW-1185">Reference proteome</keyword>
<feature type="transmembrane region" description="Helical" evidence="4">
    <location>
        <begin position="294"/>
        <end position="314"/>
    </location>
</feature>
<dbReference type="GO" id="GO:0005886">
    <property type="term" value="C:plasma membrane"/>
    <property type="evidence" value="ECO:0007669"/>
    <property type="project" value="UniProtKB-SubCell"/>
</dbReference>
<evidence type="ECO:0000256" key="2">
    <source>
        <dbReference type="ARBA" id="ARBA00008440"/>
    </source>
</evidence>
<feature type="transmembrane region" description="Helical" evidence="4">
    <location>
        <begin position="148"/>
        <end position="171"/>
    </location>
</feature>
<reference evidence="6" key="1">
    <citation type="submission" date="2019-09" db="EMBL/GenBank/DDBJ databases">
        <title>Draft genome information of white flower Hibiscus syriacus.</title>
        <authorList>
            <person name="Kim Y.-M."/>
        </authorList>
    </citation>
    <scope>NUCLEOTIDE SEQUENCE [LARGE SCALE GENOMIC DNA]</scope>
    <source>
        <strain evidence="6">YM2019G1</strain>
    </source>
</reference>
<keyword evidence="4" id="KW-0472">Membrane</keyword>
<dbReference type="GO" id="GO:0005774">
    <property type="term" value="C:vacuolar membrane"/>
    <property type="evidence" value="ECO:0007669"/>
    <property type="project" value="TreeGrafter"/>
</dbReference>
<feature type="region of interest" description="Disordered" evidence="3">
    <location>
        <begin position="1"/>
        <end position="74"/>
    </location>
</feature>
<gene>
    <name evidence="6" type="ORF">F3Y22_tig00017701pilonHSYRG00007</name>
</gene>
<evidence type="ECO:0000259" key="5">
    <source>
        <dbReference type="Pfam" id="PF02705"/>
    </source>
</evidence>
<dbReference type="GO" id="GO:0000325">
    <property type="term" value="C:plant-type vacuole"/>
    <property type="evidence" value="ECO:0007669"/>
    <property type="project" value="TreeGrafter"/>
</dbReference>
<dbReference type="InterPro" id="IPR053951">
    <property type="entry name" value="K_trans_N"/>
</dbReference>
<comment type="caution">
    <text evidence="6">The sequence shown here is derived from an EMBL/GenBank/DDBJ whole genome shotgun (WGS) entry which is preliminary data.</text>
</comment>
<evidence type="ECO:0000256" key="1">
    <source>
        <dbReference type="ARBA" id="ARBA00004651"/>
    </source>
</evidence>
<feature type="transmembrane region" description="Helical" evidence="4">
    <location>
        <begin position="191"/>
        <end position="209"/>
    </location>
</feature>
<dbReference type="PANTHER" id="PTHR30540:SF8">
    <property type="entry name" value="POTASSIUM TRANSPORTER 7"/>
    <property type="match status" value="1"/>
</dbReference>
<evidence type="ECO:0000313" key="7">
    <source>
        <dbReference type="Proteomes" id="UP000436088"/>
    </source>
</evidence>
<feature type="compositionally biased region" description="Gly residues" evidence="3">
    <location>
        <begin position="1"/>
        <end position="13"/>
    </location>
</feature>
<sequence length="320" mass="34665">MAEEAGGGSGGGSLSERRGGGGEISRAVGSGSMDSLESRWVLPGEDESEIEDEEDTTDVPYGAGVDSEHEDSPVQRLIRTEPRVDSFDVEALEVHGAHRSDYEVSLLPNQVPSDTRISGFMLKVPSPELERSLKIKDRLETSLTLKKLLLMLVLVGTSMVIADGVVTPAMSVMSSIGGLKVGVGAIEQSEVVMISVVFLVILFSVQKFGTSQVGHVVGPALFIWFCSLAGIGIYNLVKHDASVLRAFNPVHIYLYFKRNSANARYALGGCLLCTTGSEAMFADLCYFSVRSVQWLFAAHICLSRIAGAYFWVIWVKQHTL</sequence>
<dbReference type="InterPro" id="IPR003855">
    <property type="entry name" value="K+_transporter"/>
</dbReference>
<proteinExistence type="inferred from homology"/>
<organism evidence="6 7">
    <name type="scientific">Hibiscus syriacus</name>
    <name type="common">Rose of Sharon</name>
    <dbReference type="NCBI Taxonomy" id="106335"/>
    <lineage>
        <taxon>Eukaryota</taxon>
        <taxon>Viridiplantae</taxon>
        <taxon>Streptophyta</taxon>
        <taxon>Embryophyta</taxon>
        <taxon>Tracheophyta</taxon>
        <taxon>Spermatophyta</taxon>
        <taxon>Magnoliopsida</taxon>
        <taxon>eudicotyledons</taxon>
        <taxon>Gunneridae</taxon>
        <taxon>Pentapetalae</taxon>
        <taxon>rosids</taxon>
        <taxon>malvids</taxon>
        <taxon>Malvales</taxon>
        <taxon>Malvaceae</taxon>
        <taxon>Malvoideae</taxon>
        <taxon>Hibiscus</taxon>
    </lineage>
</organism>